<dbReference type="OrthoDB" id="5329963at2"/>
<protein>
    <submittedName>
        <fullName evidence="1">Uncharacterized protein</fullName>
    </submittedName>
</protein>
<reference evidence="1" key="1">
    <citation type="submission" date="2011-11" db="EMBL/GenBank/DDBJ databases">
        <title>Improved High-Quality Draft sequence of Desulfovibrio sp. U5L.</title>
        <authorList>
            <consortium name="US DOE Joint Genome Institute"/>
            <person name="Lucas S."/>
            <person name="Han J."/>
            <person name="Lapidus A."/>
            <person name="Cheng J.-F."/>
            <person name="Goodwin L."/>
            <person name="Pitluck S."/>
            <person name="Peters L."/>
            <person name="Ovchinnikova G."/>
            <person name="Held B."/>
            <person name="Detter J.C."/>
            <person name="Han C."/>
            <person name="Tapia R."/>
            <person name="Land M."/>
            <person name="Hauser L."/>
            <person name="Kyrpides N."/>
            <person name="Ivanova N."/>
            <person name="Pagani I."/>
            <person name="Gabster J."/>
            <person name="Walker C."/>
            <person name="Stolyar S."/>
            <person name="Stahl D."/>
            <person name="Arkin A."/>
            <person name="Dehal P."/>
            <person name="Hazen T."/>
            <person name="Woyke T."/>
        </authorList>
    </citation>
    <scope>NUCLEOTIDE SEQUENCE [LARGE SCALE GENOMIC DNA]</scope>
    <source>
        <strain evidence="1">U5L</strain>
    </source>
</reference>
<accession>I2Q4H8</accession>
<dbReference type="EMBL" id="JH600068">
    <property type="protein sequence ID" value="EIG54684.1"/>
    <property type="molecule type" value="Genomic_DNA"/>
</dbReference>
<dbReference type="STRING" id="596152.DesU5LDRAFT_3049"/>
<sequence length="203" mass="21396">MGSVTPAPPKPLLAALRHKADIRVFVETGTAAGDTADLVGDVFDTVITMEADTALYEAAHERLSGRKGILPLAGDSRELLPNLLPRLAQPAVFWLGTRVRDGASPGQGDQCPLLAEIAAITASPLPHVILIANARFFTAPPPPPRDPAHWPSLADILKALGQGMPRDAAIRDNILIAIARSGAGLWDDLFPDGRPEFLAAADA</sequence>
<dbReference type="HOGENOM" id="CLU_107593_1_0_7"/>
<name>I2Q4H8_9BACT</name>
<dbReference type="eggNOG" id="COG0030">
    <property type="taxonomic scope" value="Bacteria"/>
</dbReference>
<proteinExistence type="predicted"/>
<dbReference type="AlphaFoldDB" id="I2Q4H8"/>
<evidence type="ECO:0000313" key="1">
    <source>
        <dbReference type="EMBL" id="EIG54684.1"/>
    </source>
</evidence>
<organism evidence="1">
    <name type="scientific">Desulfovibrio sp. U5L</name>
    <dbReference type="NCBI Taxonomy" id="596152"/>
    <lineage>
        <taxon>Bacteria</taxon>
        <taxon>Pseudomonadati</taxon>
        <taxon>Thermodesulfobacteriota</taxon>
        <taxon>Desulfovibrionia</taxon>
        <taxon>Desulfovibrionales</taxon>
        <taxon>Desulfovibrionaceae</taxon>
        <taxon>Desulfovibrio</taxon>
    </lineage>
</organism>
<gene>
    <name evidence="1" type="ORF">DesU5LDRAFT_3049</name>
</gene>